<dbReference type="Pfam" id="PF13976">
    <property type="entry name" value="gag_pre-integrs"/>
    <property type="match status" value="1"/>
</dbReference>
<dbReference type="PROSITE" id="PS50158">
    <property type="entry name" value="ZF_CCHC"/>
    <property type="match status" value="1"/>
</dbReference>
<evidence type="ECO:0000313" key="10">
    <source>
        <dbReference type="Proteomes" id="UP000321947"/>
    </source>
</evidence>
<dbReference type="InterPro" id="IPR001584">
    <property type="entry name" value="Integrase_cat-core"/>
</dbReference>
<keyword evidence="5" id="KW-0863">Zinc-finger</keyword>
<dbReference type="InterPro" id="IPR013103">
    <property type="entry name" value="RVT_2"/>
</dbReference>
<dbReference type="Pfam" id="PF22936">
    <property type="entry name" value="Pol_BBD"/>
    <property type="match status" value="1"/>
</dbReference>
<organism evidence="9 10">
    <name type="scientific">Cucumis melo var. makuwa</name>
    <name type="common">Oriental melon</name>
    <dbReference type="NCBI Taxonomy" id="1194695"/>
    <lineage>
        <taxon>Eukaryota</taxon>
        <taxon>Viridiplantae</taxon>
        <taxon>Streptophyta</taxon>
        <taxon>Embryophyta</taxon>
        <taxon>Tracheophyta</taxon>
        <taxon>Spermatophyta</taxon>
        <taxon>Magnoliopsida</taxon>
        <taxon>eudicotyledons</taxon>
        <taxon>Gunneridae</taxon>
        <taxon>Pentapetalae</taxon>
        <taxon>rosids</taxon>
        <taxon>fabids</taxon>
        <taxon>Cucurbitales</taxon>
        <taxon>Cucurbitaceae</taxon>
        <taxon>Benincaseae</taxon>
        <taxon>Cucumis</taxon>
    </lineage>
</organism>
<dbReference type="InterPro" id="IPR001878">
    <property type="entry name" value="Znf_CCHC"/>
</dbReference>
<dbReference type="GO" id="GO:0008270">
    <property type="term" value="F:zinc ion binding"/>
    <property type="evidence" value="ECO:0007669"/>
    <property type="project" value="UniProtKB-KW"/>
</dbReference>
<dbReference type="Pfam" id="PF00098">
    <property type="entry name" value="zf-CCHC"/>
    <property type="match status" value="1"/>
</dbReference>
<keyword evidence="3" id="KW-0064">Aspartyl protease</keyword>
<evidence type="ECO:0000256" key="2">
    <source>
        <dbReference type="ARBA" id="ARBA00022723"/>
    </source>
</evidence>
<keyword evidence="1" id="KW-0645">Protease</keyword>
<dbReference type="Pfam" id="PF14223">
    <property type="entry name" value="Retrotran_gag_2"/>
    <property type="match status" value="1"/>
</dbReference>
<dbReference type="PROSITE" id="PS50994">
    <property type="entry name" value="INTEGRASE"/>
    <property type="match status" value="1"/>
</dbReference>
<proteinExistence type="predicted"/>
<evidence type="ECO:0000256" key="6">
    <source>
        <dbReference type="SAM" id="MobiDB-lite"/>
    </source>
</evidence>
<dbReference type="Pfam" id="PF25597">
    <property type="entry name" value="SH3_retrovirus"/>
    <property type="match status" value="1"/>
</dbReference>
<dbReference type="GO" id="GO:0006508">
    <property type="term" value="P:proteolysis"/>
    <property type="evidence" value="ECO:0007669"/>
    <property type="project" value="UniProtKB-KW"/>
</dbReference>
<dbReference type="Pfam" id="PF07727">
    <property type="entry name" value="RVT_2"/>
    <property type="match status" value="2"/>
</dbReference>
<dbReference type="InterPro" id="IPR043502">
    <property type="entry name" value="DNA/RNA_pol_sf"/>
</dbReference>
<keyword evidence="2" id="KW-0479">Metal-binding</keyword>
<name>A0A5D3C5M6_CUCMM</name>
<sequence length="942" mass="108958">MIEVMAAKFEIEKFNETNFSLWKLKMKAVLRKDNCLEAIDKRPAKITDDNKWNEMDGNAMANIHLALADNVLSSIEEKKTTKEIWDHLTKLFNDVVAAVLEEENRRKNKEDKLVSSQQAEALTVTKGRPLECNSSGRKNQGRSKSQSKKNIKCYNCGKKGHLKNNCWNINKKDFNPEGNVASTINEGATYHMTSHREWFHNYEPISGGSVFSCNDHALKIVGIETIKVKLHDNIVFTIQQVRHVEGLKKNLISLGQLDDLDCKVVVEKRLMKVIQGENLSMMWHCKLGHMSEQGLKVLVEKNILPGLTKVSLPFCEHCVTSKQHRLKFNTSSSRSKVILELVHSDVWQSPVTSLGVARYFVSFIDDYSRRCWVYSIKKKEDIKRQFTITYTPQQNGVAEWMNRTLLERTRAMLGAAGLKKAFWAEAVNTACYIVNHSPSTAIELKTPMQMWTGKPADYLDLHIFGSRVYVMYNTQETKKLDPKSRRCLFLGYANGVKGYRLWDPTVHKVIISRDVIFMEDKKQVADDSTVDESSETATVHVEKESVDDSFEVEPMHEIQEPVEQQEEIEALHKNKTWELVTLPQGRKPIGNKWVYTIKCNNDNQVERYRARLVVKRYAQKEDVKTAFLHGDLEEEIYMLQPEGFEVKGKENLVCRLNKSLYGLKKTPRCWYKRFDSFIVSLGYNRLNADPCAYFKRFGEKDFIVLLLYVDDMLVESLNKDRIEELKAHLAREFEMKDLGPANKILGMQIHRDRNNRKIWLSQKNYLKKVLRRFNMQDYVALYFGETNFTIRGYVDSDYAGDLDKSKSTTGYVFTLASAVSWVSKLQSIVAMSTTEVEYVAATQTSKEVVWLKMLLEELRHEHKKISLFCDNQSALYLARNPAFHAKTKHIRVQYHFVREKVEEGIIDMHKIHTKENLADYLTKVVNTDKFIWCRSSNGLVET</sequence>
<dbReference type="GO" id="GO:0015074">
    <property type="term" value="P:DNA integration"/>
    <property type="evidence" value="ECO:0007669"/>
    <property type="project" value="InterPro"/>
</dbReference>
<dbReference type="PANTHER" id="PTHR42648">
    <property type="entry name" value="TRANSPOSASE, PUTATIVE-RELATED"/>
    <property type="match status" value="1"/>
</dbReference>
<comment type="caution">
    <text evidence="9">The sequence shown here is derived from an EMBL/GenBank/DDBJ whole genome shotgun (WGS) entry which is preliminary data.</text>
</comment>
<dbReference type="GO" id="GO:0004190">
    <property type="term" value="F:aspartic-type endopeptidase activity"/>
    <property type="evidence" value="ECO:0007669"/>
    <property type="project" value="UniProtKB-KW"/>
</dbReference>
<dbReference type="InterPro" id="IPR025724">
    <property type="entry name" value="GAG-pre-integrase_dom"/>
</dbReference>
<evidence type="ECO:0000256" key="3">
    <source>
        <dbReference type="ARBA" id="ARBA00022750"/>
    </source>
</evidence>
<evidence type="ECO:0000256" key="1">
    <source>
        <dbReference type="ARBA" id="ARBA00022670"/>
    </source>
</evidence>
<evidence type="ECO:0000256" key="4">
    <source>
        <dbReference type="ARBA" id="ARBA00022801"/>
    </source>
</evidence>
<reference evidence="9 10" key="1">
    <citation type="submission" date="2019-08" db="EMBL/GenBank/DDBJ databases">
        <title>Draft genome sequences of two oriental melons (Cucumis melo L. var makuwa).</title>
        <authorList>
            <person name="Kwon S.-Y."/>
        </authorList>
    </citation>
    <scope>NUCLEOTIDE SEQUENCE [LARGE SCALE GENOMIC DNA]</scope>
    <source>
        <strain evidence="10">cv. Chang Bougi</strain>
        <tissue evidence="9">Leaf</tissue>
    </source>
</reference>
<dbReference type="EMBL" id="SSTD01013395">
    <property type="protein sequence ID" value="TYK06685.1"/>
    <property type="molecule type" value="Genomic_DNA"/>
</dbReference>
<dbReference type="GO" id="GO:0003676">
    <property type="term" value="F:nucleic acid binding"/>
    <property type="evidence" value="ECO:0007669"/>
    <property type="project" value="InterPro"/>
</dbReference>
<keyword evidence="5" id="KW-0862">Zinc</keyword>
<dbReference type="InterPro" id="IPR036397">
    <property type="entry name" value="RNaseH_sf"/>
</dbReference>
<feature type="domain" description="CCHC-type" evidence="7">
    <location>
        <begin position="152"/>
        <end position="166"/>
    </location>
</feature>
<dbReference type="AlphaFoldDB" id="A0A5D3C5M6"/>
<evidence type="ECO:0000259" key="7">
    <source>
        <dbReference type="PROSITE" id="PS50158"/>
    </source>
</evidence>
<dbReference type="InterPro" id="IPR039537">
    <property type="entry name" value="Retrotran_Ty1/copia-like"/>
</dbReference>
<dbReference type="InterPro" id="IPR057670">
    <property type="entry name" value="SH3_retrovirus"/>
</dbReference>
<dbReference type="PANTHER" id="PTHR42648:SF28">
    <property type="entry name" value="TRANSPOSON-ENCODED PROTEIN WITH RIBONUCLEASE H-LIKE AND RETROVIRUS ZINC FINGER-LIKE DOMAINS"/>
    <property type="match status" value="1"/>
</dbReference>
<dbReference type="Proteomes" id="UP000321947">
    <property type="component" value="Unassembled WGS sequence"/>
</dbReference>
<dbReference type="SUPFAM" id="SSF56672">
    <property type="entry name" value="DNA/RNA polymerases"/>
    <property type="match status" value="1"/>
</dbReference>
<keyword evidence="4" id="KW-0378">Hydrolase</keyword>
<dbReference type="InterPro" id="IPR036875">
    <property type="entry name" value="Znf_CCHC_sf"/>
</dbReference>
<evidence type="ECO:0000259" key="8">
    <source>
        <dbReference type="PROSITE" id="PS50994"/>
    </source>
</evidence>
<evidence type="ECO:0000313" key="9">
    <source>
        <dbReference type="EMBL" id="TYK06685.1"/>
    </source>
</evidence>
<dbReference type="InterPro" id="IPR054722">
    <property type="entry name" value="PolX-like_BBD"/>
</dbReference>
<accession>A0A5D3C5M6</accession>
<dbReference type="SUPFAM" id="SSF57756">
    <property type="entry name" value="Retrovirus zinc finger-like domains"/>
    <property type="match status" value="1"/>
</dbReference>
<dbReference type="CDD" id="cd09272">
    <property type="entry name" value="RNase_HI_RT_Ty1"/>
    <property type="match status" value="1"/>
</dbReference>
<protein>
    <submittedName>
        <fullName evidence="9">Gag-Pol</fullName>
    </submittedName>
</protein>
<dbReference type="InterPro" id="IPR012337">
    <property type="entry name" value="RNaseH-like_sf"/>
</dbReference>
<gene>
    <name evidence="9" type="ORF">E5676_scaffold453G001790</name>
</gene>
<feature type="region of interest" description="Disordered" evidence="6">
    <location>
        <begin position="106"/>
        <end position="146"/>
    </location>
</feature>
<dbReference type="SUPFAM" id="SSF53098">
    <property type="entry name" value="Ribonuclease H-like"/>
    <property type="match status" value="1"/>
</dbReference>
<evidence type="ECO:0000256" key="5">
    <source>
        <dbReference type="PROSITE-ProRule" id="PRU00047"/>
    </source>
</evidence>
<dbReference type="Gene3D" id="3.30.420.10">
    <property type="entry name" value="Ribonuclease H-like superfamily/Ribonuclease H"/>
    <property type="match status" value="1"/>
</dbReference>
<feature type="domain" description="Integrase catalytic" evidence="8">
    <location>
        <begin position="378"/>
        <end position="455"/>
    </location>
</feature>
<dbReference type="Gene3D" id="4.10.60.10">
    <property type="entry name" value="Zinc finger, CCHC-type"/>
    <property type="match status" value="1"/>
</dbReference>
<dbReference type="SMART" id="SM00343">
    <property type="entry name" value="ZnF_C2HC"/>
    <property type="match status" value="1"/>
</dbReference>